<accession>A0ABU2LCB2</accession>
<dbReference type="InterPro" id="IPR010982">
    <property type="entry name" value="Lambda_DNA-bd_dom_sf"/>
</dbReference>
<evidence type="ECO:0000313" key="3">
    <source>
        <dbReference type="Proteomes" id="UP001183388"/>
    </source>
</evidence>
<dbReference type="Gene3D" id="1.10.260.40">
    <property type="entry name" value="lambda repressor-like DNA-binding domains"/>
    <property type="match status" value="1"/>
</dbReference>
<dbReference type="CDD" id="cd00093">
    <property type="entry name" value="HTH_XRE"/>
    <property type="match status" value="1"/>
</dbReference>
<feature type="domain" description="HTH cro/C1-type" evidence="1">
    <location>
        <begin position="18"/>
        <end position="72"/>
    </location>
</feature>
<dbReference type="InterPro" id="IPR001387">
    <property type="entry name" value="Cro/C1-type_HTH"/>
</dbReference>
<comment type="caution">
    <text evidence="2">The sequence shown here is derived from an EMBL/GenBank/DDBJ whole genome shotgun (WGS) entry which is preliminary data.</text>
</comment>
<dbReference type="SUPFAM" id="SSF47413">
    <property type="entry name" value="lambda repressor-like DNA-binding domains"/>
    <property type="match status" value="1"/>
</dbReference>
<name>A0ABU2LCB2_9ACTN</name>
<evidence type="ECO:0000259" key="1">
    <source>
        <dbReference type="PROSITE" id="PS50943"/>
    </source>
</evidence>
<protein>
    <submittedName>
        <fullName evidence="2">Helix-turn-helix transcriptional regulator</fullName>
    </submittedName>
</protein>
<sequence length="286" mass="31052">MSRGVDPSEHRRLLRAELRRAREKAGLSLNGAASRLEWSQSKLVRIEAGRVSVSVTDLKALLALYEVEDEALRVALLEAARGSRGKPWWDAYRTFLSPEFAQYLLHETAATGVSVYHSTLIPGLLQTPEYAAALLAPSSGPDRAAALSAVRTERQRRLLADGPAAPAADFLIDESALHRLIGGPEVTAGQLLHVREHLIDDHTRVGIVPYAAGAYAALAGPFNLLEFEGEPDVLFLESTGGGFVHREDSALLASFRKAFEAARSLALPRGEAVTLLDRLLDRLSYA</sequence>
<dbReference type="EMBL" id="JAVREN010000032">
    <property type="protein sequence ID" value="MDT0309215.1"/>
    <property type="molecule type" value="Genomic_DNA"/>
</dbReference>
<evidence type="ECO:0000313" key="2">
    <source>
        <dbReference type="EMBL" id="MDT0309215.1"/>
    </source>
</evidence>
<dbReference type="PROSITE" id="PS50943">
    <property type="entry name" value="HTH_CROC1"/>
    <property type="match status" value="1"/>
</dbReference>
<organism evidence="2 3">
    <name type="scientific">Streptomyces boetiae</name>
    <dbReference type="NCBI Taxonomy" id="3075541"/>
    <lineage>
        <taxon>Bacteria</taxon>
        <taxon>Bacillati</taxon>
        <taxon>Actinomycetota</taxon>
        <taxon>Actinomycetes</taxon>
        <taxon>Kitasatosporales</taxon>
        <taxon>Streptomycetaceae</taxon>
        <taxon>Streptomyces</taxon>
    </lineage>
</organism>
<dbReference type="Pfam" id="PF13560">
    <property type="entry name" value="HTH_31"/>
    <property type="match status" value="1"/>
</dbReference>
<dbReference type="InterPro" id="IPR043917">
    <property type="entry name" value="DUF5753"/>
</dbReference>
<dbReference type="Proteomes" id="UP001183388">
    <property type="component" value="Unassembled WGS sequence"/>
</dbReference>
<gene>
    <name evidence="2" type="ORF">RM780_19930</name>
</gene>
<keyword evidence="3" id="KW-1185">Reference proteome</keyword>
<reference evidence="3" key="1">
    <citation type="submission" date="2023-07" db="EMBL/GenBank/DDBJ databases">
        <title>30 novel species of actinomycetes from the DSMZ collection.</title>
        <authorList>
            <person name="Nouioui I."/>
        </authorList>
    </citation>
    <scope>NUCLEOTIDE SEQUENCE [LARGE SCALE GENOMIC DNA]</scope>
    <source>
        <strain evidence="3">DSM 44917</strain>
    </source>
</reference>
<proteinExistence type="predicted"/>
<dbReference type="RefSeq" id="WP_311632167.1">
    <property type="nucleotide sequence ID" value="NZ_JAVREN010000032.1"/>
</dbReference>
<dbReference type="Pfam" id="PF19054">
    <property type="entry name" value="DUF5753"/>
    <property type="match status" value="1"/>
</dbReference>
<dbReference type="SMART" id="SM00530">
    <property type="entry name" value="HTH_XRE"/>
    <property type="match status" value="1"/>
</dbReference>